<evidence type="ECO:0000256" key="1">
    <source>
        <dbReference type="SAM" id="Phobius"/>
    </source>
</evidence>
<accession>A0A650CYL9</accession>
<sequence length="120" mass="14630">MTIFSLFYAMLEAGMDWDPKHGLLSPLNNCASQYFYRFLYTALFLYPSYLASRKLFSLLTIWYFVYGSLTEDVFYWIMMLEPPYSWSWFYPVYYYIPIPDIIELWILIILRRKIAKYNRG</sequence>
<dbReference type="AlphaFoldDB" id="A0A650CYL9"/>
<protein>
    <submittedName>
        <fullName evidence="3">Uncharacterized protein</fullName>
    </submittedName>
</protein>
<evidence type="ECO:0000313" key="5">
    <source>
        <dbReference type="Proteomes" id="UP000474054"/>
    </source>
</evidence>
<reference evidence="3 4" key="2">
    <citation type="submission" date="2019-10" db="EMBL/GenBank/DDBJ databases">
        <title>Genome Sequences from Six Type Strain Members of the Archaeal Family Sulfolobaceae: Acidianus ambivalens, Acidianus infernus, Metallosphaera prunae, Stygiolobus azoricus, Sulfolobus metallicus, and Sulfurisphaera ohwakuensis.</title>
        <authorList>
            <person name="Counts J.A."/>
            <person name="Kelly R.M."/>
        </authorList>
    </citation>
    <scope>NUCLEOTIDE SEQUENCE [LARGE SCALE GENOMIC DNA]</scope>
    <source>
        <strain evidence="3 4">LEI 10</strain>
    </source>
</reference>
<organism evidence="3 4">
    <name type="scientific">Acidianus ambivalens</name>
    <name type="common">Desulfurolobus ambivalens</name>
    <dbReference type="NCBI Taxonomy" id="2283"/>
    <lineage>
        <taxon>Archaea</taxon>
        <taxon>Thermoproteota</taxon>
        <taxon>Thermoprotei</taxon>
        <taxon>Sulfolobales</taxon>
        <taxon>Sulfolobaceae</taxon>
        <taxon>Acidianus</taxon>
    </lineage>
</organism>
<dbReference type="EMBL" id="CP045482">
    <property type="protein sequence ID" value="QGR22896.1"/>
    <property type="molecule type" value="Genomic_DNA"/>
</dbReference>
<name>A0A650CYL9_ACIAM</name>
<feature type="transmembrane region" description="Helical" evidence="1">
    <location>
        <begin position="92"/>
        <end position="110"/>
    </location>
</feature>
<keyword evidence="1" id="KW-1133">Transmembrane helix</keyword>
<dbReference type="Proteomes" id="UP000474054">
    <property type="component" value="Unassembled WGS sequence"/>
</dbReference>
<feature type="transmembrane region" description="Helical" evidence="1">
    <location>
        <begin position="34"/>
        <end position="51"/>
    </location>
</feature>
<dbReference type="KEGG" id="aamb:D1866_08265"/>
<keyword evidence="1" id="KW-0812">Transmembrane</keyword>
<reference evidence="2 5" key="1">
    <citation type="submission" date="2019-10" db="EMBL/GenBank/DDBJ databases">
        <title>Comparative genomics of sulfur disproportionating microorganisms.</title>
        <authorList>
            <person name="Ward L.M."/>
            <person name="Bertran E."/>
            <person name="Johnston D."/>
        </authorList>
    </citation>
    <scope>NUCLEOTIDE SEQUENCE [LARGE SCALE GENOMIC DNA]</scope>
    <source>
        <strain evidence="2 5">DSM 3772</strain>
    </source>
</reference>
<proteinExistence type="predicted"/>
<feature type="transmembrane region" description="Helical" evidence="1">
    <location>
        <begin position="58"/>
        <end position="80"/>
    </location>
</feature>
<evidence type="ECO:0000313" key="3">
    <source>
        <dbReference type="EMBL" id="QGR22896.1"/>
    </source>
</evidence>
<keyword evidence="1" id="KW-0472">Membrane</keyword>
<evidence type="ECO:0000313" key="2">
    <source>
        <dbReference type="EMBL" id="MQL56383.1"/>
    </source>
</evidence>
<gene>
    <name evidence="3" type="ORF">D1866_08265</name>
    <name evidence="2" type="ORF">GFB69_11855</name>
</gene>
<dbReference type="Proteomes" id="UP000426328">
    <property type="component" value="Chromosome"/>
</dbReference>
<keyword evidence="4" id="KW-1185">Reference proteome</keyword>
<dbReference type="EMBL" id="WHYS01000003">
    <property type="protein sequence ID" value="MQL56383.1"/>
    <property type="molecule type" value="Genomic_DNA"/>
</dbReference>
<evidence type="ECO:0000313" key="4">
    <source>
        <dbReference type="Proteomes" id="UP000426328"/>
    </source>
</evidence>